<dbReference type="SMART" id="SM00869">
    <property type="entry name" value="Autotransporter"/>
    <property type="match status" value="1"/>
</dbReference>
<sequence length="786" mass="82130">MVRNDGIINAGSNGFFLSSDSDISGGIDNSGDISGEANGIHLYSGPFSSKTTDISGGVLNQEGGTISGGNNGFFLYSDSDISGGINNSGDISGEANGIHLYSGGTSNRETTDISGGVLNQEGGYISGGNNGIYLSYNSDISGGINNSGDISGEANGIHLYSGTSSRETTDISGGVLNQEGGYISGSNNGIYLSYNSDISGGINNSGTISGGDSALNLGSGNNRVINYGLLDGSVILGDWSLDIKGTESRITRETTGSNNSIVNLDGTFTSENTFDVGTFNILEGGVLNQKHGITTASGFNNNGTLAIADGDTSTITGNYTQQADGVIRTGATSSSSGRLNVTGTADISASGKFDVQVSANDQLSNGDTLDNVLSAGTLVSADNLSVTDNSALWKFSAVNDGNNGIDFVAQYNELVSMTEVSSWATGVAGEIDALYKTDTATGDMATVMGELNALSDRAGVAGAIQQFVPTLADSAHKTSVLSTTGQVARVMQGQVLGSTSLSSGDSFTERGLWLRPFYQDAEQKKHDGVDGDDADTRGLVLGVDGRLSEQWKLGLGLAYSDTNVGGKDQVNGQNLDVASYELIGLAHYTPRPDDFINFTAATGKTRIDSLRNIQFGGIARTASAEHDGWYAQLEVEAGRHFRQNERLTLTPTIKVNYIHIDEEGYTETGADAFNLQVDKTDSDVLLLGIGGEVDYQPVENKPLFLNAHLGVAYDVLSEQNVTTSTLTGGGSRFTTNGLDADPLVIQGGVGVRMVQDNGLTLDLNYDIETREVYLSQIVSVNLKYLF</sequence>
<dbReference type="NCBIfam" id="TIGR01414">
    <property type="entry name" value="autotrans_barl"/>
    <property type="match status" value="1"/>
</dbReference>
<gene>
    <name evidence="2" type="ORF">BOV88_11260</name>
</gene>
<dbReference type="InterPro" id="IPR036709">
    <property type="entry name" value="Autotransporte_beta_dom_sf"/>
</dbReference>
<reference evidence="2 3" key="1">
    <citation type="submission" date="2016-11" db="EMBL/GenBank/DDBJ databases">
        <title>Mixed transmission modes and dynamic genome evolution in an obligate animal-bacterial symbiosis.</title>
        <authorList>
            <person name="Russell S.L."/>
            <person name="Corbett-Detig R.B."/>
            <person name="Cavanaugh C.M."/>
        </authorList>
    </citation>
    <scope>NUCLEOTIDE SEQUENCE [LARGE SCALE GENOMIC DNA]</scope>
    <source>
        <strain evidence="2">MA-KB16</strain>
    </source>
</reference>
<comment type="caution">
    <text evidence="2">The sequence shown here is derived from an EMBL/GenBank/DDBJ whole genome shotgun (WGS) entry which is preliminary data.</text>
</comment>
<dbReference type="Pfam" id="PF03797">
    <property type="entry name" value="Autotransporter"/>
    <property type="match status" value="1"/>
</dbReference>
<dbReference type="InterPro" id="IPR006315">
    <property type="entry name" value="OM_autotransptr_brl_dom"/>
</dbReference>
<evidence type="ECO:0000313" key="3">
    <source>
        <dbReference type="Proteomes" id="UP000190962"/>
    </source>
</evidence>
<dbReference type="Proteomes" id="UP000190962">
    <property type="component" value="Unassembled WGS sequence"/>
</dbReference>
<accession>A0A1T2CH72</accession>
<dbReference type="SUPFAM" id="SSF103515">
    <property type="entry name" value="Autotransporter"/>
    <property type="match status" value="1"/>
</dbReference>
<dbReference type="EMBL" id="MPNX01000020">
    <property type="protein sequence ID" value="OOY34169.1"/>
    <property type="molecule type" value="Genomic_DNA"/>
</dbReference>
<organism evidence="2 3">
    <name type="scientific">Solemya velum gill symbiont</name>
    <dbReference type="NCBI Taxonomy" id="2340"/>
    <lineage>
        <taxon>Bacteria</taxon>
        <taxon>Pseudomonadati</taxon>
        <taxon>Pseudomonadota</taxon>
        <taxon>Gammaproteobacteria</taxon>
        <taxon>sulfur-oxidizing symbionts</taxon>
    </lineage>
</organism>
<dbReference type="InterPro" id="IPR005546">
    <property type="entry name" value="Autotransporte_beta"/>
</dbReference>
<evidence type="ECO:0000259" key="1">
    <source>
        <dbReference type="PROSITE" id="PS51208"/>
    </source>
</evidence>
<evidence type="ECO:0000313" key="2">
    <source>
        <dbReference type="EMBL" id="OOY34169.1"/>
    </source>
</evidence>
<feature type="domain" description="Autotransporter" evidence="1">
    <location>
        <begin position="505"/>
        <end position="786"/>
    </location>
</feature>
<dbReference type="GO" id="GO:0019867">
    <property type="term" value="C:outer membrane"/>
    <property type="evidence" value="ECO:0007669"/>
    <property type="project" value="InterPro"/>
</dbReference>
<dbReference type="PROSITE" id="PS51208">
    <property type="entry name" value="AUTOTRANSPORTER"/>
    <property type="match status" value="1"/>
</dbReference>
<protein>
    <recommendedName>
        <fullName evidence="1">Autotransporter domain-containing protein</fullName>
    </recommendedName>
</protein>
<dbReference type="Gene3D" id="2.40.128.130">
    <property type="entry name" value="Autotransporter beta-domain"/>
    <property type="match status" value="1"/>
</dbReference>
<dbReference type="AlphaFoldDB" id="A0A1T2CH72"/>
<proteinExistence type="predicted"/>
<name>A0A1T2CH72_SOVGS</name>